<dbReference type="GO" id="GO:0006123">
    <property type="term" value="P:mitochondrial electron transport, cytochrome c to oxygen"/>
    <property type="evidence" value="ECO:0007669"/>
    <property type="project" value="TreeGrafter"/>
</dbReference>
<feature type="transmembrane region" description="Helical" evidence="23">
    <location>
        <begin position="111"/>
        <end position="132"/>
    </location>
</feature>
<organism evidence="25 26">
    <name type="scientific">Acromyrmex charruanus</name>
    <dbReference type="NCBI Taxonomy" id="2715315"/>
    <lineage>
        <taxon>Eukaryota</taxon>
        <taxon>Metazoa</taxon>
        <taxon>Ecdysozoa</taxon>
        <taxon>Arthropoda</taxon>
        <taxon>Hexapoda</taxon>
        <taxon>Insecta</taxon>
        <taxon>Pterygota</taxon>
        <taxon>Neoptera</taxon>
        <taxon>Endopterygota</taxon>
        <taxon>Hymenoptera</taxon>
        <taxon>Apocrita</taxon>
        <taxon>Aculeata</taxon>
        <taxon>Formicoidea</taxon>
        <taxon>Formicidae</taxon>
        <taxon>Myrmicinae</taxon>
        <taxon>Acromyrmex</taxon>
    </lineage>
</organism>
<evidence type="ECO:0000256" key="2">
    <source>
        <dbReference type="ARBA" id="ARBA00004448"/>
    </source>
</evidence>
<evidence type="ECO:0000256" key="7">
    <source>
        <dbReference type="ARBA" id="ARBA00015947"/>
    </source>
</evidence>
<protein>
    <recommendedName>
        <fullName evidence="7">Cytochrome c oxidase subunit 1</fullName>
    </recommendedName>
    <alternativeName>
        <fullName evidence="20">Cytochrome c oxidase polypeptide I</fullName>
    </alternativeName>
    <alternativeName>
        <fullName evidence="19">NADH dehydrogenase subunit 3</fullName>
    </alternativeName>
    <alternativeName>
        <fullName evidence="8">NADH-ubiquinone oxidoreductase chain 3</fullName>
    </alternativeName>
</protein>
<evidence type="ECO:0000256" key="6">
    <source>
        <dbReference type="ARBA" id="ARBA00011164"/>
    </source>
</evidence>
<dbReference type="UniPathway" id="UPA00705"/>
<evidence type="ECO:0000256" key="5">
    <source>
        <dbReference type="ARBA" id="ARBA00009578"/>
    </source>
</evidence>
<dbReference type="GO" id="GO:0008137">
    <property type="term" value="F:NADH dehydrogenase (ubiquinone) activity"/>
    <property type="evidence" value="ECO:0007669"/>
    <property type="project" value="UniProtKB-EC"/>
</dbReference>
<dbReference type="Pfam" id="PF00507">
    <property type="entry name" value="Oxidored_q4"/>
    <property type="match status" value="1"/>
</dbReference>
<keyword evidence="9" id="KW-0813">Transport</keyword>
<dbReference type="InterPro" id="IPR023616">
    <property type="entry name" value="Cyt_c_oxase-like_su1_dom"/>
</dbReference>
<evidence type="ECO:0000256" key="10">
    <source>
        <dbReference type="ARBA" id="ARBA00022660"/>
    </source>
</evidence>
<reference evidence="25" key="1">
    <citation type="submission" date="2020-03" db="EMBL/GenBank/DDBJ databases">
        <title>Relaxed selection underlies rapid genomic changes in the transitions from sociality to social parasitism in ants.</title>
        <authorList>
            <person name="Bi X."/>
        </authorList>
    </citation>
    <scope>NUCLEOTIDE SEQUENCE</scope>
    <source>
        <strain evidence="25">BGI-DK2014a</strain>
        <tissue evidence="25">Whole body</tissue>
    </source>
</reference>
<comment type="cofactor">
    <cofactor evidence="1">
        <name>heme</name>
        <dbReference type="ChEBI" id="CHEBI:30413"/>
    </cofactor>
</comment>
<keyword evidence="16 23" id="KW-1133">Transmembrane helix</keyword>
<keyword evidence="13" id="KW-0999">Mitochondrion inner membrane</keyword>
<keyword evidence="15" id="KW-0249">Electron transport</keyword>
<evidence type="ECO:0000256" key="1">
    <source>
        <dbReference type="ARBA" id="ARBA00001971"/>
    </source>
</evidence>
<evidence type="ECO:0000256" key="4">
    <source>
        <dbReference type="ARBA" id="ARBA00008472"/>
    </source>
</evidence>
<keyword evidence="10" id="KW-0679">Respiratory chain</keyword>
<evidence type="ECO:0000313" key="25">
    <source>
        <dbReference type="EMBL" id="KAG5346081.1"/>
    </source>
</evidence>
<evidence type="ECO:0000256" key="3">
    <source>
        <dbReference type="ARBA" id="ARBA00004673"/>
    </source>
</evidence>
<comment type="subunit">
    <text evidence="6">Component of the cytochrome c oxidase (complex IV, CIV), a multisubunit enzyme composed of a catalytic core of 3 subunits and several supernumerary subunits. The complex exists as a monomer or a dimer and forms supercomplexes (SCs) in the inner mitochondrial membrane with ubiquinol-cytochrome c oxidoreductase (cytochrome b-c1 complex, complex III, CIII).</text>
</comment>
<evidence type="ECO:0000256" key="13">
    <source>
        <dbReference type="ARBA" id="ARBA00022792"/>
    </source>
</evidence>
<comment type="similarity">
    <text evidence="5">Belongs to the heme-copper respiratory oxidase family.</text>
</comment>
<proteinExistence type="inferred from homology"/>
<dbReference type="GO" id="GO:0046872">
    <property type="term" value="F:metal ion binding"/>
    <property type="evidence" value="ECO:0007669"/>
    <property type="project" value="UniProtKB-KW"/>
</dbReference>
<evidence type="ECO:0000256" key="16">
    <source>
        <dbReference type="ARBA" id="ARBA00022989"/>
    </source>
</evidence>
<evidence type="ECO:0000256" key="9">
    <source>
        <dbReference type="ARBA" id="ARBA00022448"/>
    </source>
</evidence>
<comment type="caution">
    <text evidence="25">The sequence shown here is derived from an EMBL/GenBank/DDBJ whole genome shotgun (WGS) entry which is preliminary data.</text>
</comment>
<name>A0A836GAF9_9HYME</name>
<evidence type="ECO:0000256" key="12">
    <source>
        <dbReference type="ARBA" id="ARBA00022723"/>
    </source>
</evidence>
<keyword evidence="14" id="KW-1278">Translocase</keyword>
<dbReference type="InterPro" id="IPR000883">
    <property type="entry name" value="Cyt_C_Oxase_1"/>
</dbReference>
<dbReference type="GO" id="GO:0015990">
    <property type="term" value="P:electron transport coupled proton transport"/>
    <property type="evidence" value="ECO:0007669"/>
    <property type="project" value="TreeGrafter"/>
</dbReference>
<feature type="transmembrane region" description="Helical" evidence="23">
    <location>
        <begin position="33"/>
        <end position="54"/>
    </location>
</feature>
<dbReference type="Gene3D" id="1.20.210.10">
    <property type="entry name" value="Cytochrome c oxidase-like, subunit I domain"/>
    <property type="match status" value="1"/>
</dbReference>
<dbReference type="GO" id="GO:0005743">
    <property type="term" value="C:mitochondrial inner membrane"/>
    <property type="evidence" value="ECO:0007669"/>
    <property type="project" value="UniProtKB-SubCell"/>
</dbReference>
<dbReference type="Proteomes" id="UP000669903">
    <property type="component" value="Unassembled WGS sequence"/>
</dbReference>
<dbReference type="InterPro" id="IPR036927">
    <property type="entry name" value="Cyt_c_oxase-like_su1_sf"/>
</dbReference>
<sequence>MGFIFLFFIGGFTGIILSNFSIDIILHDTYYVVAYVITHFHYVLSIRAVFSIIAGFILNYYPHIILIFAIPSIKIFYLLIRQLGIFFGQCSEIHSLINSSNARLPFRTQFFIIRLIFLIFDIEIALLLPLIYNYP</sequence>
<dbReference type="AlphaFoldDB" id="A0A836GAF9"/>
<evidence type="ECO:0000256" key="23">
    <source>
        <dbReference type="SAM" id="Phobius"/>
    </source>
</evidence>
<evidence type="ECO:0000256" key="18">
    <source>
        <dbReference type="ARBA" id="ARBA00023136"/>
    </source>
</evidence>
<evidence type="ECO:0000259" key="24">
    <source>
        <dbReference type="PROSITE" id="PS50855"/>
    </source>
</evidence>
<evidence type="ECO:0000256" key="19">
    <source>
        <dbReference type="ARBA" id="ARBA00031029"/>
    </source>
</evidence>
<keyword evidence="18 23" id="KW-0472">Membrane</keyword>
<evidence type="ECO:0000256" key="22">
    <source>
        <dbReference type="ARBA" id="ARBA00049551"/>
    </source>
</evidence>
<dbReference type="PROSITE" id="PS50855">
    <property type="entry name" value="COX1"/>
    <property type="match status" value="1"/>
</dbReference>
<dbReference type="PANTHER" id="PTHR10422">
    <property type="entry name" value="CYTOCHROME C OXIDASE SUBUNIT 1"/>
    <property type="match status" value="1"/>
</dbReference>
<feature type="non-terminal residue" evidence="25">
    <location>
        <position position="1"/>
    </location>
</feature>
<feature type="domain" description="Cytochrome oxidase subunit I profile" evidence="24">
    <location>
        <begin position="1"/>
        <end position="57"/>
    </location>
</feature>
<dbReference type="SUPFAM" id="SSF81442">
    <property type="entry name" value="Cytochrome c oxidase subunit I-like"/>
    <property type="match status" value="1"/>
</dbReference>
<comment type="pathway">
    <text evidence="3">Energy metabolism; oxidative phosphorylation.</text>
</comment>
<evidence type="ECO:0000256" key="14">
    <source>
        <dbReference type="ARBA" id="ARBA00022967"/>
    </source>
</evidence>
<accession>A0A836GAF9</accession>
<dbReference type="InterPro" id="IPR000440">
    <property type="entry name" value="NADH_UbQ/plastoQ_OxRdtase_su3"/>
</dbReference>
<feature type="non-terminal residue" evidence="25">
    <location>
        <position position="135"/>
    </location>
</feature>
<comment type="similarity">
    <text evidence="4">Belongs to the complex I subunit 3 family.</text>
</comment>
<evidence type="ECO:0000256" key="17">
    <source>
        <dbReference type="ARBA" id="ARBA00023128"/>
    </source>
</evidence>
<gene>
    <name evidence="25" type="primary">coi</name>
    <name evidence="25" type="ORF">G6Z76_0010822</name>
</gene>
<dbReference type="GO" id="GO:0020037">
    <property type="term" value="F:heme binding"/>
    <property type="evidence" value="ECO:0007669"/>
    <property type="project" value="InterPro"/>
</dbReference>
<keyword evidence="12" id="KW-0479">Metal-binding</keyword>
<evidence type="ECO:0000256" key="8">
    <source>
        <dbReference type="ARBA" id="ARBA00021007"/>
    </source>
</evidence>
<dbReference type="InterPro" id="IPR038430">
    <property type="entry name" value="NDAH_ubi_oxred_su3_sf"/>
</dbReference>
<evidence type="ECO:0000256" key="20">
    <source>
        <dbReference type="ARBA" id="ARBA00032715"/>
    </source>
</evidence>
<dbReference type="Gene3D" id="1.20.58.1610">
    <property type="entry name" value="NADH:ubiquinone/plastoquinone oxidoreductase, chain 3"/>
    <property type="match status" value="1"/>
</dbReference>
<feature type="transmembrane region" description="Helical" evidence="23">
    <location>
        <begin position="6"/>
        <end position="26"/>
    </location>
</feature>
<comment type="catalytic activity">
    <reaction evidence="21">
        <text>4 Fe(II)-[cytochrome c] + O2 + 8 H(+)(in) = 4 Fe(III)-[cytochrome c] + 2 H2O + 4 H(+)(out)</text>
        <dbReference type="Rhea" id="RHEA:11436"/>
        <dbReference type="Rhea" id="RHEA-COMP:10350"/>
        <dbReference type="Rhea" id="RHEA-COMP:14399"/>
        <dbReference type="ChEBI" id="CHEBI:15377"/>
        <dbReference type="ChEBI" id="CHEBI:15378"/>
        <dbReference type="ChEBI" id="CHEBI:15379"/>
        <dbReference type="ChEBI" id="CHEBI:29033"/>
        <dbReference type="ChEBI" id="CHEBI:29034"/>
        <dbReference type="EC" id="7.1.1.9"/>
    </reaction>
    <physiologicalReaction direction="left-to-right" evidence="21">
        <dbReference type="Rhea" id="RHEA:11437"/>
    </physiologicalReaction>
</comment>
<dbReference type="GO" id="GO:0004129">
    <property type="term" value="F:cytochrome-c oxidase activity"/>
    <property type="evidence" value="ECO:0007669"/>
    <property type="project" value="UniProtKB-EC"/>
</dbReference>
<dbReference type="EMBL" id="JAANIC010001887">
    <property type="protein sequence ID" value="KAG5346081.1"/>
    <property type="molecule type" value="Genomic_DNA"/>
</dbReference>
<dbReference type="PANTHER" id="PTHR10422:SF18">
    <property type="entry name" value="CYTOCHROME C OXIDASE SUBUNIT 1"/>
    <property type="match status" value="1"/>
</dbReference>
<evidence type="ECO:0000256" key="21">
    <source>
        <dbReference type="ARBA" id="ARBA00049512"/>
    </source>
</evidence>
<evidence type="ECO:0000256" key="11">
    <source>
        <dbReference type="ARBA" id="ARBA00022692"/>
    </source>
</evidence>
<dbReference type="Pfam" id="PF00115">
    <property type="entry name" value="COX1"/>
    <property type="match status" value="1"/>
</dbReference>
<evidence type="ECO:0000256" key="15">
    <source>
        <dbReference type="ARBA" id="ARBA00022982"/>
    </source>
</evidence>
<comment type="catalytic activity">
    <reaction evidence="22">
        <text>a ubiquinone + NADH + 5 H(+)(in) = a ubiquinol + NAD(+) + 4 H(+)(out)</text>
        <dbReference type="Rhea" id="RHEA:29091"/>
        <dbReference type="Rhea" id="RHEA-COMP:9565"/>
        <dbReference type="Rhea" id="RHEA-COMP:9566"/>
        <dbReference type="ChEBI" id="CHEBI:15378"/>
        <dbReference type="ChEBI" id="CHEBI:16389"/>
        <dbReference type="ChEBI" id="CHEBI:17976"/>
        <dbReference type="ChEBI" id="CHEBI:57540"/>
        <dbReference type="ChEBI" id="CHEBI:57945"/>
        <dbReference type="EC" id="7.1.1.2"/>
    </reaction>
</comment>
<keyword evidence="11 23" id="KW-0812">Transmembrane</keyword>
<feature type="transmembrane region" description="Helical" evidence="23">
    <location>
        <begin position="60"/>
        <end position="80"/>
    </location>
</feature>
<comment type="subcellular location">
    <subcellularLocation>
        <location evidence="2">Mitochondrion inner membrane</location>
        <topology evidence="2">Multi-pass membrane protein</topology>
    </subcellularLocation>
</comment>
<keyword evidence="17" id="KW-0496">Mitochondrion</keyword>
<keyword evidence="26" id="KW-1185">Reference proteome</keyword>
<evidence type="ECO:0000313" key="26">
    <source>
        <dbReference type="Proteomes" id="UP000669903"/>
    </source>
</evidence>